<evidence type="ECO:0000313" key="3">
    <source>
        <dbReference type="EMBL" id="KAF5354202.1"/>
    </source>
</evidence>
<keyword evidence="2" id="KW-0732">Signal</keyword>
<dbReference type="OrthoDB" id="3247803at2759"/>
<dbReference type="EMBL" id="JAACJO010000009">
    <property type="protein sequence ID" value="KAF5354202.1"/>
    <property type="molecule type" value="Genomic_DNA"/>
</dbReference>
<keyword evidence="4" id="KW-1185">Reference proteome</keyword>
<keyword evidence="1" id="KW-0472">Membrane</keyword>
<sequence length="267" mass="27651">MRSFAAIATFATLAFSALTSALPTPGGVAPGNSVTNANNGLIPATVTAQDIANNLNHVVSGNQVNVLSNNNEVENKRDVADTVAGLIPRGGRGIPDVIVDVNAKVLVLIKDLTVKINADVDVHVALDLALKVFADIKVLIHAACVEIQAIVKADVSVALNLQGVVVDIKVFANILAQLVNAIVLAVALVVKICVSIDVSALLTIVADIVADLAIILGIVVKIAANIVVDLRVLLNVVVDLCVDLKLTALVKVFVNLLGITIKANISL</sequence>
<accession>A0A8H5D8I2</accession>
<reference evidence="3 4" key="1">
    <citation type="journal article" date="2020" name="ISME J.">
        <title>Uncovering the hidden diversity of litter-decomposition mechanisms in mushroom-forming fungi.</title>
        <authorList>
            <person name="Floudas D."/>
            <person name="Bentzer J."/>
            <person name="Ahren D."/>
            <person name="Johansson T."/>
            <person name="Persson P."/>
            <person name="Tunlid A."/>
        </authorList>
    </citation>
    <scope>NUCLEOTIDE SEQUENCE [LARGE SCALE GENOMIC DNA]</scope>
    <source>
        <strain evidence="3 4">CBS 146.42</strain>
    </source>
</reference>
<dbReference type="AlphaFoldDB" id="A0A8H5D8I2"/>
<evidence type="ECO:0000256" key="2">
    <source>
        <dbReference type="SAM" id="SignalP"/>
    </source>
</evidence>
<evidence type="ECO:0000313" key="4">
    <source>
        <dbReference type="Proteomes" id="UP000559027"/>
    </source>
</evidence>
<proteinExistence type="predicted"/>
<feature type="signal peptide" evidence="2">
    <location>
        <begin position="1"/>
        <end position="21"/>
    </location>
</feature>
<feature type="chain" id="PRO_5034408967" evidence="2">
    <location>
        <begin position="22"/>
        <end position="267"/>
    </location>
</feature>
<organism evidence="3 4">
    <name type="scientific">Leucocoprinus leucothites</name>
    <dbReference type="NCBI Taxonomy" id="201217"/>
    <lineage>
        <taxon>Eukaryota</taxon>
        <taxon>Fungi</taxon>
        <taxon>Dikarya</taxon>
        <taxon>Basidiomycota</taxon>
        <taxon>Agaricomycotina</taxon>
        <taxon>Agaricomycetes</taxon>
        <taxon>Agaricomycetidae</taxon>
        <taxon>Agaricales</taxon>
        <taxon>Agaricineae</taxon>
        <taxon>Agaricaceae</taxon>
        <taxon>Leucocoprinus</taxon>
    </lineage>
</organism>
<comment type="caution">
    <text evidence="3">The sequence shown here is derived from an EMBL/GenBank/DDBJ whole genome shotgun (WGS) entry which is preliminary data.</text>
</comment>
<name>A0A8H5D8I2_9AGAR</name>
<keyword evidence="1" id="KW-0812">Transmembrane</keyword>
<feature type="transmembrane region" description="Helical" evidence="1">
    <location>
        <begin position="174"/>
        <end position="194"/>
    </location>
</feature>
<evidence type="ECO:0000256" key="1">
    <source>
        <dbReference type="SAM" id="Phobius"/>
    </source>
</evidence>
<dbReference type="Proteomes" id="UP000559027">
    <property type="component" value="Unassembled WGS sequence"/>
</dbReference>
<gene>
    <name evidence="3" type="ORF">D9756_007025</name>
</gene>
<feature type="transmembrane region" description="Helical" evidence="1">
    <location>
        <begin position="201"/>
        <end position="224"/>
    </location>
</feature>
<keyword evidence="1" id="KW-1133">Transmembrane helix</keyword>
<protein>
    <submittedName>
        <fullName evidence="3">Uncharacterized protein</fullName>
    </submittedName>
</protein>